<feature type="region of interest" description="Disordered" evidence="1">
    <location>
        <begin position="210"/>
        <end position="259"/>
    </location>
</feature>
<feature type="region of interest" description="Disordered" evidence="1">
    <location>
        <begin position="1029"/>
        <end position="1060"/>
    </location>
</feature>
<feature type="compositionally biased region" description="Low complexity" evidence="1">
    <location>
        <begin position="587"/>
        <end position="602"/>
    </location>
</feature>
<keyword evidence="3" id="KW-1185">Reference proteome</keyword>
<gene>
    <name evidence="2" type="ORF">BBK36DRAFT_1189180</name>
</gene>
<sequence length="1060" mass="117997">MSTPTPDTAPTALPLHRAMLQAIELVKTRIRQLEQGNVAATLPERARYDMLLGACHNMDPMFLILHQVYCCWITNRTAAHVRFSIPSTVIDVAFAFLMAFASNWSHVLVAIRSKQVPLMAFKIRDYFSCTSPTIAITLFTYIRRVIGVPNGPLGVEISQLFTMDSCQERAFEEQKVSPDEMARVRSTVLRSYLAVVQKARVQRASLAAVPAANSQGAPGSKIEVNNTNTDANINTNTNTNKYNNSYDSNKSSNLKASLEAPQEPQLLRPLQDPQHEAQATMAPPQPHSSLPHVSSQSSPQSARPGSLPARPASQPAASSEGRPRPDGLQYSADATDSPQTSQAARVSGPPAPPVLEQQDFLSPMISSQDESLPPADQRLRQHQDRNTSLPSPSQPQYPPLPSRPPIPHYPSPPPPPPPPPLRPSTPHIPHPSPPQQPQEPHRPQYASASAPRSQQYYSPYPHTLGNPPQSQHAQHPQIYPNQQQTPFAQPYQHPQHPQHSQQSQQALLLQQMQNPQHPRHHEYLQLQQQQQLYARQQRVVQQHNQSHVRGPNPQPIQNPTSMPQNPFLPPSGQAQQRGPTSLPSDGPPSLQSHPHQQSIPQPEMLQTGLGSQSTQGSEHYQGRQGQPLPHPQVSVEMLQTPGLHYVQLQQTARDRLSAPAPRSDPTSSQSANTTHPVNARRFSPHESTSGQASLHLIGLHSPRRTPSSPVLGAQKQMTRYYQFFLEFAVEPTEIPPQMGVTVLEFDVTQEEIDRLSITSRPPPSPLEDPLIIQLPVSRHFNNSLRFRLRMCTSRKERPTTIHPAVWARGKTYWPPHIFVSVNEEIIHVRRKQHFHHDLPLELTDSVFKGKNKIKVNLPQYPQNVIQDIAYLMAVERIITLDHNSVWDMVTFGPHIGAEVTKKEICRRLRALDTDEMIIESGVLNVSVVDIFSSTLFNMPIRGHNCPHIECFDLGNWLVSRPSKPSPGPGEPSTVDCWACPICGLDARPCNLQVDDFFLDVAKKLLASGKMNVKKIKVLVDGSWTAIEEGGEGEELSDSESAHQSPPSRVKTQEITPDAME</sequence>
<feature type="compositionally biased region" description="Polar residues" evidence="1">
    <location>
        <begin position="466"/>
        <end position="487"/>
    </location>
</feature>
<feature type="region of interest" description="Disordered" evidence="1">
    <location>
        <begin position="653"/>
        <end position="692"/>
    </location>
</feature>
<reference evidence="3" key="1">
    <citation type="submission" date="2016-07" db="EMBL/GenBank/DDBJ databases">
        <title>Multiple horizontal gene transfer events from other fungi enriched the ability of initially mycotrophic Trichoderma (Ascomycota) to feed on dead plant biomass.</title>
        <authorList>
            <consortium name="DOE Joint Genome Institute"/>
            <person name="Atanasova L."/>
            <person name="Chenthamara K."/>
            <person name="Zhang J."/>
            <person name="Grujic M."/>
            <person name="Henrissat B."/>
            <person name="Kuo A."/>
            <person name="Aerts A."/>
            <person name="Salamov A."/>
            <person name="Lipzen A."/>
            <person name="Labutti K."/>
            <person name="Barry K."/>
            <person name="Miao Y."/>
            <person name="Rahimi M.J."/>
            <person name="Shen Q."/>
            <person name="Grigoriev I.V."/>
            <person name="Kubicek C.P."/>
            <person name="Druzhinina I.S."/>
        </authorList>
    </citation>
    <scope>NUCLEOTIDE SEQUENCE [LARGE SCALE GENOMIC DNA]</scope>
    <source>
        <strain evidence="3">TUCIM 6016</strain>
    </source>
</reference>
<feature type="compositionally biased region" description="Polar residues" evidence="1">
    <location>
        <begin position="608"/>
        <end position="618"/>
    </location>
</feature>
<dbReference type="GO" id="GO:0016925">
    <property type="term" value="P:protein sumoylation"/>
    <property type="evidence" value="ECO:0007669"/>
    <property type="project" value="TreeGrafter"/>
</dbReference>
<dbReference type="GO" id="GO:0000785">
    <property type="term" value="C:chromatin"/>
    <property type="evidence" value="ECO:0007669"/>
    <property type="project" value="TreeGrafter"/>
</dbReference>
<feature type="compositionally biased region" description="Polar residues" evidence="1">
    <location>
        <begin position="555"/>
        <end position="564"/>
    </location>
</feature>
<dbReference type="Gene3D" id="3.30.40.10">
    <property type="entry name" value="Zinc/RING finger domain, C3HC4 (zinc finger)"/>
    <property type="match status" value="1"/>
</dbReference>
<dbReference type="Proteomes" id="UP000241546">
    <property type="component" value="Unassembled WGS sequence"/>
</dbReference>
<feature type="compositionally biased region" description="Polar residues" evidence="1">
    <location>
        <begin position="572"/>
        <end position="583"/>
    </location>
</feature>
<feature type="compositionally biased region" description="Pro residues" evidence="1">
    <location>
        <begin position="392"/>
        <end position="437"/>
    </location>
</feature>
<feature type="compositionally biased region" description="Low complexity" evidence="1">
    <location>
        <begin position="524"/>
        <end position="542"/>
    </location>
</feature>
<dbReference type="PANTHER" id="PTHR10782:SF4">
    <property type="entry name" value="TONALLI, ISOFORM E"/>
    <property type="match status" value="1"/>
</dbReference>
<dbReference type="OrthoDB" id="27975at2759"/>
<dbReference type="GO" id="GO:0061665">
    <property type="term" value="F:SUMO ligase activity"/>
    <property type="evidence" value="ECO:0007669"/>
    <property type="project" value="TreeGrafter"/>
</dbReference>
<evidence type="ECO:0000313" key="3">
    <source>
        <dbReference type="Proteomes" id="UP000241546"/>
    </source>
</evidence>
<evidence type="ECO:0000256" key="1">
    <source>
        <dbReference type="SAM" id="MobiDB-lite"/>
    </source>
</evidence>
<dbReference type="EMBL" id="KZ680208">
    <property type="protein sequence ID" value="PTB69998.1"/>
    <property type="molecule type" value="Genomic_DNA"/>
</dbReference>
<protein>
    <submittedName>
        <fullName evidence="2">Uncharacterized protein</fullName>
    </submittedName>
</protein>
<dbReference type="PANTHER" id="PTHR10782">
    <property type="entry name" value="ZINC FINGER MIZ DOMAIN-CONTAINING PROTEIN"/>
    <property type="match status" value="1"/>
</dbReference>
<organism evidence="2 3">
    <name type="scientific">Trichoderma citrinoviride</name>
    <dbReference type="NCBI Taxonomy" id="58853"/>
    <lineage>
        <taxon>Eukaryota</taxon>
        <taxon>Fungi</taxon>
        <taxon>Dikarya</taxon>
        <taxon>Ascomycota</taxon>
        <taxon>Pezizomycotina</taxon>
        <taxon>Sordariomycetes</taxon>
        <taxon>Hypocreomycetidae</taxon>
        <taxon>Hypocreales</taxon>
        <taxon>Hypocreaceae</taxon>
        <taxon>Trichoderma</taxon>
    </lineage>
</organism>
<dbReference type="RefSeq" id="XP_024753318.1">
    <property type="nucleotide sequence ID" value="XM_024896612.1"/>
</dbReference>
<feature type="compositionally biased region" description="Low complexity" evidence="1">
    <location>
        <begin position="489"/>
        <end position="516"/>
    </location>
</feature>
<accession>A0A2T4BL01</accession>
<evidence type="ECO:0000313" key="2">
    <source>
        <dbReference type="EMBL" id="PTB69998.1"/>
    </source>
</evidence>
<proteinExistence type="predicted"/>
<feature type="compositionally biased region" description="Polar residues" evidence="1">
    <location>
        <begin position="332"/>
        <end position="344"/>
    </location>
</feature>
<feature type="compositionally biased region" description="Polar residues" evidence="1">
    <location>
        <begin position="446"/>
        <end position="457"/>
    </location>
</feature>
<dbReference type="AlphaFoldDB" id="A0A2T4BL01"/>
<feature type="region of interest" description="Disordered" evidence="1">
    <location>
        <begin position="273"/>
        <end position="630"/>
    </location>
</feature>
<dbReference type="InterPro" id="IPR013083">
    <property type="entry name" value="Znf_RING/FYVE/PHD"/>
</dbReference>
<feature type="compositionally biased region" description="Low complexity" evidence="1">
    <location>
        <begin position="225"/>
        <end position="253"/>
    </location>
</feature>
<name>A0A2T4BL01_9HYPO</name>
<dbReference type="GeneID" id="36604730"/>
<feature type="compositionally biased region" description="Polar residues" evidence="1">
    <location>
        <begin position="664"/>
        <end position="676"/>
    </location>
</feature>
<feature type="compositionally biased region" description="Low complexity" evidence="1">
    <location>
        <begin position="287"/>
        <end position="319"/>
    </location>
</feature>